<feature type="compositionally biased region" description="Low complexity" evidence="1">
    <location>
        <begin position="35"/>
        <end position="63"/>
    </location>
</feature>
<name>A0A1R0KUN0_9PSEU</name>
<dbReference type="EMBL" id="MQUQ01000007">
    <property type="protein sequence ID" value="OLZ51746.1"/>
    <property type="molecule type" value="Genomic_DNA"/>
</dbReference>
<keyword evidence="3" id="KW-1185">Reference proteome</keyword>
<dbReference type="NCBIfam" id="TIGR04186">
    <property type="entry name" value="GRASP_targ"/>
    <property type="match status" value="1"/>
</dbReference>
<organism evidence="2 3">
    <name type="scientific">Amycolatopsis coloradensis</name>
    <dbReference type="NCBI Taxonomy" id="76021"/>
    <lineage>
        <taxon>Bacteria</taxon>
        <taxon>Bacillati</taxon>
        <taxon>Actinomycetota</taxon>
        <taxon>Actinomycetes</taxon>
        <taxon>Pseudonocardiales</taxon>
        <taxon>Pseudonocardiaceae</taxon>
        <taxon>Amycolatopsis</taxon>
    </lineage>
</organism>
<accession>A0A1R0KUN0</accession>
<feature type="region of interest" description="Disordered" evidence="1">
    <location>
        <begin position="1"/>
        <end position="67"/>
    </location>
</feature>
<feature type="compositionally biased region" description="Low complexity" evidence="1">
    <location>
        <begin position="109"/>
        <end position="120"/>
    </location>
</feature>
<dbReference type="InterPro" id="IPR026496">
    <property type="entry name" value="GRASP_targ"/>
</dbReference>
<proteinExistence type="predicted"/>
<dbReference type="Proteomes" id="UP000187486">
    <property type="component" value="Unassembled WGS sequence"/>
</dbReference>
<dbReference type="STRING" id="76021.BS329_15920"/>
<dbReference type="AlphaFoldDB" id="A0A1R0KUN0"/>
<evidence type="ECO:0008006" key="4">
    <source>
        <dbReference type="Google" id="ProtNLM"/>
    </source>
</evidence>
<feature type="region of interest" description="Disordered" evidence="1">
    <location>
        <begin position="80"/>
        <end position="120"/>
    </location>
</feature>
<comment type="caution">
    <text evidence="2">The sequence shown here is derived from an EMBL/GenBank/DDBJ whole genome shotgun (WGS) entry which is preliminary data.</text>
</comment>
<evidence type="ECO:0000313" key="3">
    <source>
        <dbReference type="Proteomes" id="UP000187486"/>
    </source>
</evidence>
<sequence length="120" mass="13075">MRMPLESIAADEESQDGSVTGPLSTIEIRRRARSPRASSATSASSPETPEQPLALRALRPAPRQDLPDYLYDPIRQVAVDDSGHPLTPNLAKEHTSLEGTHTDGDGGDNETWAWEENNEA</sequence>
<evidence type="ECO:0000313" key="2">
    <source>
        <dbReference type="EMBL" id="OLZ51746.1"/>
    </source>
</evidence>
<protein>
    <recommendedName>
        <fullName evidence="4">ATP-grasp-modified RiPP</fullName>
    </recommendedName>
</protein>
<evidence type="ECO:0000256" key="1">
    <source>
        <dbReference type="SAM" id="MobiDB-lite"/>
    </source>
</evidence>
<reference evidence="2 3" key="1">
    <citation type="submission" date="2016-01" db="EMBL/GenBank/DDBJ databases">
        <title>Amycolatopsis coloradensis genome sequencing and assembly.</title>
        <authorList>
            <person name="Mayilraj S."/>
        </authorList>
    </citation>
    <scope>NUCLEOTIDE SEQUENCE [LARGE SCALE GENOMIC DNA]</scope>
    <source>
        <strain evidence="2 3">DSM 44225</strain>
    </source>
</reference>
<feature type="compositionally biased region" description="Basic and acidic residues" evidence="1">
    <location>
        <begin position="91"/>
        <end position="104"/>
    </location>
</feature>
<gene>
    <name evidence="2" type="ORF">BS329_15920</name>
</gene>